<evidence type="ECO:0000313" key="4">
    <source>
        <dbReference type="Proteomes" id="UP000075320"/>
    </source>
</evidence>
<keyword evidence="1" id="KW-1133">Transmembrane helix</keyword>
<gene>
    <name evidence="3" type="ORF">AZI86_13935</name>
</gene>
<dbReference type="SUPFAM" id="SSF48452">
    <property type="entry name" value="TPR-like"/>
    <property type="match status" value="1"/>
</dbReference>
<keyword evidence="1" id="KW-0812">Transmembrane</keyword>
<dbReference type="EMBL" id="LUKE01000003">
    <property type="protein sequence ID" value="KYG63911.1"/>
    <property type="molecule type" value="Genomic_DNA"/>
</dbReference>
<comment type="caution">
    <text evidence="3">The sequence shown here is derived from an EMBL/GenBank/DDBJ whole genome shotgun (WGS) entry which is preliminary data.</text>
</comment>
<proteinExistence type="predicted"/>
<organism evidence="3 4">
    <name type="scientific">Bdellovibrio bacteriovorus</name>
    <dbReference type="NCBI Taxonomy" id="959"/>
    <lineage>
        <taxon>Bacteria</taxon>
        <taxon>Pseudomonadati</taxon>
        <taxon>Bdellovibrionota</taxon>
        <taxon>Bdellovibrionia</taxon>
        <taxon>Bdellovibrionales</taxon>
        <taxon>Pseudobdellovibrionaceae</taxon>
        <taxon>Bdellovibrio</taxon>
    </lineage>
</organism>
<keyword evidence="4" id="KW-1185">Reference proteome</keyword>
<sequence>MTTKLTKEDVKSPDQVTKTLRQGFIWTTTHSNMVIGAVALFVVVGVGISIFGYFSNKKEMTQQEKYFVLEKNYTEVKRGFDEAARAELLAAQSKDKKAPTPTGKKASGDMQTDYGTVIAGFEAFLNEDSSSKAAQMAALNLSDIYLTYKKNDEALGVLQKVEKGLDKDDALTSLVWMQMGNVLANKNDCNGAVEKWENITKVKSLAFAHDEAKLRMGLCFESMNDLAKAETIYTELSGKQDPATTNFAASREAQKYLRLLKAKKNL</sequence>
<dbReference type="InterPro" id="IPR011990">
    <property type="entry name" value="TPR-like_helical_dom_sf"/>
</dbReference>
<feature type="domain" description="Ancillary SecYEG translocon subunit/Cell division coordinator CpoB TPR" evidence="2">
    <location>
        <begin position="26"/>
        <end position="240"/>
    </location>
</feature>
<dbReference type="OrthoDB" id="5290526at2"/>
<dbReference type="Pfam" id="PF09976">
    <property type="entry name" value="TPR_21"/>
    <property type="match status" value="1"/>
</dbReference>
<name>A0A150WK49_BDEBC</name>
<dbReference type="AlphaFoldDB" id="A0A150WK49"/>
<reference evidence="3 4" key="1">
    <citation type="submission" date="2016-03" db="EMBL/GenBank/DDBJ databases">
        <authorList>
            <person name="Ploux O."/>
        </authorList>
    </citation>
    <scope>NUCLEOTIDE SEQUENCE [LARGE SCALE GENOMIC DNA]</scope>
    <source>
        <strain evidence="3 4">R0</strain>
    </source>
</reference>
<dbReference type="Proteomes" id="UP000075320">
    <property type="component" value="Unassembled WGS sequence"/>
</dbReference>
<evidence type="ECO:0000313" key="3">
    <source>
        <dbReference type="EMBL" id="KYG63911.1"/>
    </source>
</evidence>
<feature type="transmembrane region" description="Helical" evidence="1">
    <location>
        <begin position="33"/>
        <end position="54"/>
    </location>
</feature>
<evidence type="ECO:0000259" key="2">
    <source>
        <dbReference type="Pfam" id="PF09976"/>
    </source>
</evidence>
<evidence type="ECO:0000256" key="1">
    <source>
        <dbReference type="SAM" id="Phobius"/>
    </source>
</evidence>
<dbReference type="Gene3D" id="1.25.40.10">
    <property type="entry name" value="Tetratricopeptide repeat domain"/>
    <property type="match status" value="1"/>
</dbReference>
<dbReference type="InterPro" id="IPR018704">
    <property type="entry name" value="SecYEG/CpoB_TPR"/>
</dbReference>
<keyword evidence="1" id="KW-0472">Membrane</keyword>
<protein>
    <recommendedName>
        <fullName evidence="2">Ancillary SecYEG translocon subunit/Cell division coordinator CpoB TPR domain-containing protein</fullName>
    </recommendedName>
</protein>
<accession>A0A150WK49</accession>
<dbReference type="RefSeq" id="WP_061835805.1">
    <property type="nucleotide sequence ID" value="NZ_LUKE01000003.1"/>
</dbReference>